<dbReference type="InterPro" id="IPR001279">
    <property type="entry name" value="Metallo-B-lactamas"/>
</dbReference>
<dbReference type="SUPFAM" id="SSF56281">
    <property type="entry name" value="Metallo-hydrolase/oxidoreductase"/>
    <property type="match status" value="1"/>
</dbReference>
<evidence type="ECO:0000313" key="2">
    <source>
        <dbReference type="EMBL" id="MCQ4636859.1"/>
    </source>
</evidence>
<dbReference type="EMBL" id="JANFXK010000008">
    <property type="protein sequence ID" value="MCQ4636859.1"/>
    <property type="molecule type" value="Genomic_DNA"/>
</dbReference>
<dbReference type="SMART" id="SM00849">
    <property type="entry name" value="Lactamase_B"/>
    <property type="match status" value="1"/>
</dbReference>
<feature type="domain" description="Metallo-beta-lactamase" evidence="1">
    <location>
        <begin position="23"/>
        <end position="201"/>
    </location>
</feature>
<organism evidence="2 3">
    <name type="scientific">Anaerovorax odorimutans</name>
    <dbReference type="NCBI Taxonomy" id="109327"/>
    <lineage>
        <taxon>Bacteria</taxon>
        <taxon>Bacillati</taxon>
        <taxon>Bacillota</taxon>
        <taxon>Clostridia</taxon>
        <taxon>Peptostreptococcales</taxon>
        <taxon>Anaerovoracaceae</taxon>
        <taxon>Anaerovorax</taxon>
    </lineage>
</organism>
<dbReference type="RefSeq" id="WP_256132051.1">
    <property type="nucleotide sequence ID" value="NZ_JANFXK010000008.1"/>
</dbReference>
<dbReference type="PANTHER" id="PTHR42951">
    <property type="entry name" value="METALLO-BETA-LACTAMASE DOMAIN-CONTAINING"/>
    <property type="match status" value="1"/>
</dbReference>
<dbReference type="InterPro" id="IPR036866">
    <property type="entry name" value="RibonucZ/Hydroxyglut_hydro"/>
</dbReference>
<name>A0ABT1RNU2_9FIRM</name>
<evidence type="ECO:0000259" key="1">
    <source>
        <dbReference type="SMART" id="SM00849"/>
    </source>
</evidence>
<dbReference type="PANTHER" id="PTHR42951:SF17">
    <property type="entry name" value="METALLO-BETA-LACTAMASE DOMAIN-CONTAINING PROTEIN"/>
    <property type="match status" value="1"/>
</dbReference>
<protein>
    <submittedName>
        <fullName evidence="2">MBL fold metallo-hydrolase</fullName>
    </submittedName>
</protein>
<dbReference type="InterPro" id="IPR050855">
    <property type="entry name" value="NDM-1-like"/>
</dbReference>
<gene>
    <name evidence="2" type="ORF">NE619_08960</name>
</gene>
<accession>A0ABT1RNU2</accession>
<dbReference type="Pfam" id="PF00753">
    <property type="entry name" value="Lactamase_B"/>
    <property type="match status" value="1"/>
</dbReference>
<evidence type="ECO:0000313" key="3">
    <source>
        <dbReference type="Proteomes" id="UP001524502"/>
    </source>
</evidence>
<dbReference type="CDD" id="cd07721">
    <property type="entry name" value="yflN-like_MBL-fold"/>
    <property type="match status" value="1"/>
</dbReference>
<reference evidence="2 3" key="1">
    <citation type="submission" date="2022-06" db="EMBL/GenBank/DDBJ databases">
        <title>Isolation of gut microbiota from human fecal samples.</title>
        <authorList>
            <person name="Pamer E.G."/>
            <person name="Barat B."/>
            <person name="Waligurski E."/>
            <person name="Medina S."/>
            <person name="Paddock L."/>
            <person name="Mostad J."/>
        </authorList>
    </citation>
    <scope>NUCLEOTIDE SEQUENCE [LARGE SCALE GENOMIC DNA]</scope>
    <source>
        <strain evidence="2 3">SL.3.17</strain>
    </source>
</reference>
<keyword evidence="3" id="KW-1185">Reference proteome</keyword>
<dbReference type="Proteomes" id="UP001524502">
    <property type="component" value="Unassembled WGS sequence"/>
</dbReference>
<sequence length="294" mass="33360">MKISKQVYQIKVYFHVTEEIERFVNVYVIEGKKGCYLIDTGVAGAEKLIKKSMNRFGKQNCDLKAIFLTHSHPDHMGAAAYIKKRTGAQLFGSSREQGWIEDIDRQFAARPIPNFYKLVNDSVHLDEKLEGGEVIRLEEGVTIRPIATPGHSAGSMSYFFEEEQILFTGDAVPIPGDIPIYTSYRQSMESLDRIDRLQQVHLYCSAWADTWALAEGRKRIAEAREFLKGIHEIVGRVLAKNEDLENAQVFKRVCEKMGIDGLKANPLFRTSIYANIEEWKGDGLGNREPQMARG</sequence>
<comment type="caution">
    <text evidence="2">The sequence shown here is derived from an EMBL/GenBank/DDBJ whole genome shotgun (WGS) entry which is preliminary data.</text>
</comment>
<proteinExistence type="predicted"/>
<dbReference type="Gene3D" id="3.60.15.10">
    <property type="entry name" value="Ribonuclease Z/Hydroxyacylglutathione hydrolase-like"/>
    <property type="match status" value="1"/>
</dbReference>